<dbReference type="Proteomes" id="UP000244962">
    <property type="component" value="Unassembled WGS sequence"/>
</dbReference>
<feature type="signal peptide" evidence="1">
    <location>
        <begin position="1"/>
        <end position="40"/>
    </location>
</feature>
<dbReference type="EMBL" id="QEFB01000003">
    <property type="protein sequence ID" value="PWC07705.1"/>
    <property type="molecule type" value="Genomic_DNA"/>
</dbReference>
<comment type="caution">
    <text evidence="2">The sequence shown here is derived from an EMBL/GenBank/DDBJ whole genome shotgun (WGS) entry which is preliminary data.</text>
</comment>
<organism evidence="2 3">
    <name type="scientific">Mycetocola zhujimingii</name>
    <dbReference type="NCBI Taxonomy" id="2079792"/>
    <lineage>
        <taxon>Bacteria</taxon>
        <taxon>Bacillati</taxon>
        <taxon>Actinomycetota</taxon>
        <taxon>Actinomycetes</taxon>
        <taxon>Micrococcales</taxon>
        <taxon>Microbacteriaceae</taxon>
        <taxon>Mycetocola</taxon>
    </lineage>
</organism>
<accession>A0A2U1TFN2</accession>
<keyword evidence="3" id="KW-1185">Reference proteome</keyword>
<feature type="chain" id="PRO_5015731045" evidence="1">
    <location>
        <begin position="41"/>
        <end position="574"/>
    </location>
</feature>
<evidence type="ECO:0000313" key="3">
    <source>
        <dbReference type="Proteomes" id="UP000244962"/>
    </source>
</evidence>
<dbReference type="AlphaFoldDB" id="A0A2U1TFN2"/>
<name>A0A2U1TFN2_9MICO</name>
<proteinExistence type="predicted"/>
<gene>
    <name evidence="2" type="ORF">DF223_05330</name>
</gene>
<evidence type="ECO:0000256" key="1">
    <source>
        <dbReference type="SAM" id="SignalP"/>
    </source>
</evidence>
<protein>
    <submittedName>
        <fullName evidence="2">Uncharacterized protein</fullName>
    </submittedName>
</protein>
<evidence type="ECO:0000313" key="2">
    <source>
        <dbReference type="EMBL" id="PWC07705.1"/>
    </source>
</evidence>
<keyword evidence="1" id="KW-0732">Signal</keyword>
<sequence>MAYTDSSRRSRSGLTMRRLAAIAALMAVSLVTACASPAPAAPTPPAANADGPAFEFLDAGSGVEIREGDDWSLPASARPAPNSGFFSEEASVSDHVFVRSVDLSWRQIQPRQGDLDRGATGEAQGLSFDSLDEQLAGPDRFWMRIFASGENWAPEWVADECGVSTYGPDYDGERHLPIWDECVWGHLLDSYRRLFVDAGLAADPRLAFVYVPGAFTWAEFDYEMVTAAVDAGDLDLQTYLAWHDHAWHDLAELFGEHANKLVFTGEDYPFGPFGADDDLLAAQAVDAGLGIRNGITELSNFHLSEAPAYGSHVLPNGHLALDDTLPVHDGTRIVAAENECYNDCGYETDDPYYAVRQSNLKALQLRTNWIYVVPEPSYFAEYPEHWDWVRLSMGATAATAADAWAALRDAEDTYWEADEAGPIGDGSWVDRPWVRNLERWLVQVDEPGSVAHRSDDDVHSEVLESDNGTAHEGLRTDAAGGDTGFVFELDPRFEAASGACVVKVTYLDAGARSFTVDVGEWSSPPVERTGDGVWKTATVAIPPGTLAEHPSFRVSLAAGADDLTARFVRVVRAE</sequence>
<reference evidence="3" key="1">
    <citation type="submission" date="2018-04" db="EMBL/GenBank/DDBJ databases">
        <authorList>
            <person name="Liu S."/>
            <person name="Wang Z."/>
            <person name="Li J."/>
        </authorList>
    </citation>
    <scope>NUCLEOTIDE SEQUENCE [LARGE SCALE GENOMIC DNA]</scope>
    <source>
        <strain evidence="3">622</strain>
    </source>
</reference>